<proteinExistence type="predicted"/>
<organism evidence="7 8">
    <name type="scientific">Hypsibius exemplaris</name>
    <name type="common">Freshwater tardigrade</name>
    <dbReference type="NCBI Taxonomy" id="2072580"/>
    <lineage>
        <taxon>Eukaryota</taxon>
        <taxon>Metazoa</taxon>
        <taxon>Ecdysozoa</taxon>
        <taxon>Tardigrada</taxon>
        <taxon>Eutardigrada</taxon>
        <taxon>Parachela</taxon>
        <taxon>Hypsibioidea</taxon>
        <taxon>Hypsibiidae</taxon>
        <taxon>Hypsibius</taxon>
    </lineage>
</organism>
<evidence type="ECO:0000256" key="2">
    <source>
        <dbReference type="ARBA" id="ARBA00022692"/>
    </source>
</evidence>
<protein>
    <recommendedName>
        <fullName evidence="6">HIG1 domain-containing protein</fullName>
    </recommendedName>
</protein>
<evidence type="ECO:0000313" key="8">
    <source>
        <dbReference type="Proteomes" id="UP000192578"/>
    </source>
</evidence>
<evidence type="ECO:0000259" key="6">
    <source>
        <dbReference type="Pfam" id="PF04588"/>
    </source>
</evidence>
<feature type="transmembrane region" description="Helical" evidence="5">
    <location>
        <begin position="102"/>
        <end position="123"/>
    </location>
</feature>
<comment type="subcellular location">
    <subcellularLocation>
        <location evidence="1">Mitochondrion</location>
    </subcellularLocation>
</comment>
<dbReference type="Pfam" id="PF04588">
    <property type="entry name" value="HIG_1_N"/>
    <property type="match status" value="1"/>
</dbReference>
<reference evidence="8" key="1">
    <citation type="submission" date="2017-01" db="EMBL/GenBank/DDBJ databases">
        <title>Comparative genomics of anhydrobiosis in the tardigrade Hypsibius dujardini.</title>
        <authorList>
            <person name="Yoshida Y."/>
            <person name="Koutsovoulos G."/>
            <person name="Laetsch D."/>
            <person name="Stevens L."/>
            <person name="Kumar S."/>
            <person name="Horikawa D."/>
            <person name="Ishino K."/>
            <person name="Komine S."/>
            <person name="Tomita M."/>
            <person name="Blaxter M."/>
            <person name="Arakawa K."/>
        </authorList>
    </citation>
    <scope>NUCLEOTIDE SEQUENCE [LARGE SCALE GENOMIC DNA]</scope>
    <source>
        <strain evidence="8">Z151</strain>
    </source>
</reference>
<dbReference type="EMBL" id="MTYJ01000066">
    <property type="protein sequence ID" value="OQV17108.1"/>
    <property type="molecule type" value="Genomic_DNA"/>
</dbReference>
<dbReference type="GO" id="GO:0005739">
    <property type="term" value="C:mitochondrion"/>
    <property type="evidence" value="ECO:0007669"/>
    <property type="project" value="UniProtKB-SubCell"/>
</dbReference>
<name>A0A1W0WPH3_HYPEX</name>
<dbReference type="OrthoDB" id="10003563at2759"/>
<keyword evidence="8" id="KW-1185">Reference proteome</keyword>
<accession>A0A1W0WPH3</accession>
<feature type="transmembrane region" description="Helical" evidence="5">
    <location>
        <begin position="65"/>
        <end position="82"/>
    </location>
</feature>
<dbReference type="Gene3D" id="6.10.140.1320">
    <property type="match status" value="1"/>
</dbReference>
<evidence type="ECO:0000256" key="3">
    <source>
        <dbReference type="ARBA" id="ARBA00022989"/>
    </source>
</evidence>
<keyword evidence="3 5" id="KW-1133">Transmembrane helix</keyword>
<evidence type="ECO:0000313" key="7">
    <source>
        <dbReference type="EMBL" id="OQV17108.1"/>
    </source>
</evidence>
<evidence type="ECO:0000256" key="1">
    <source>
        <dbReference type="ARBA" id="ARBA00004173"/>
    </source>
</evidence>
<evidence type="ECO:0000256" key="5">
    <source>
        <dbReference type="SAM" id="Phobius"/>
    </source>
</evidence>
<feature type="domain" description="HIG1" evidence="6">
    <location>
        <begin position="62"/>
        <end position="117"/>
    </location>
</feature>
<dbReference type="AlphaFoldDB" id="A0A1W0WPH3"/>
<keyword evidence="4 5" id="KW-0472">Membrane</keyword>
<keyword evidence="2 5" id="KW-0812">Transmembrane</keyword>
<dbReference type="Proteomes" id="UP000192578">
    <property type="component" value="Unassembled WGS sequence"/>
</dbReference>
<comment type="caution">
    <text evidence="7">The sequence shown here is derived from an EMBL/GenBank/DDBJ whole genome shotgun (WGS) entry which is preliminary data.</text>
</comment>
<sequence>MSVQHQLTERWAKVDTMSHKNVETTSETNGELKTYDEFAHPELHQHPPPPTLTERLSRQFSEMPVFPIGMVGFLSMAGYGIYKYRKLPKRDAVSTTLYFTGLRVAAQGLAVGVIMAGAAHAVWKDYSWRRDHPGGELRPRD</sequence>
<evidence type="ECO:0000256" key="4">
    <source>
        <dbReference type="ARBA" id="ARBA00023136"/>
    </source>
</evidence>
<dbReference type="InterPro" id="IPR007667">
    <property type="entry name" value="Hypoxia_induced_domain"/>
</dbReference>
<gene>
    <name evidence="7" type="ORF">BV898_08825</name>
</gene>